<dbReference type="SMART" id="SM00862">
    <property type="entry name" value="Trans_reg_C"/>
    <property type="match status" value="1"/>
</dbReference>
<dbReference type="InterPro" id="IPR016032">
    <property type="entry name" value="Sig_transdc_resp-reg_C-effctor"/>
</dbReference>
<evidence type="ECO:0000256" key="2">
    <source>
        <dbReference type="ARBA" id="ARBA00023125"/>
    </source>
</evidence>
<evidence type="ECO:0000313" key="6">
    <source>
        <dbReference type="EMBL" id="WDE12393.1"/>
    </source>
</evidence>
<evidence type="ECO:0000256" key="3">
    <source>
        <dbReference type="PROSITE-ProRule" id="PRU01091"/>
    </source>
</evidence>
<gene>
    <name evidence="6" type="ORF">H3N35_02590</name>
</gene>
<dbReference type="Proteomes" id="UP001215231">
    <property type="component" value="Chromosome"/>
</dbReference>
<feature type="compositionally biased region" description="Basic and acidic residues" evidence="4">
    <location>
        <begin position="136"/>
        <end position="147"/>
    </location>
</feature>
<name>A0ABY7VFA7_9GAMM</name>
<protein>
    <submittedName>
        <fullName evidence="6">PD40 domain-containing protein</fullName>
    </submittedName>
</protein>
<sequence>MEKNTAANFTVGDFTVHGSRNLITRAGAETAITPKMLAVLTELASHRGKTLSKEHLILAVWGTPHTSDMVLSRAISDLRKVFGDSARQQAYIETVTKQGYRLKQAVRWQPDAVAAPLPIKQTQVPGQQLLPEASPEPEHSREPEKRGGKIKVKTLWPVLLAVAVLLTAIGQFPDKGTTSDVSGEQAGKLTAPTFTYLTRDQDYERYLRFSVDGKMLAYSVSSKVLPGGKIQLRSLKDNKLTTLGAGAKPEENAVVSYDVAPAFSPDGKEIAYKHFTQSGCLIRVYHLLDGSERELGPCPYAQTHALDWSPDGKQLVTTVFNQIRKIEGLALVDATSGNTDILPPPQHPASGYLWPRFSPNGKSIAVVYYQPNSHLWTLALVDKASGAFNEILVTGEEVSQVLWDETGDALYYLLVNSSNDGIWKVNLSTKETAFIAGTKSSSLDFDEVSGQFASITREQQVNIWQSLPGLEGSRLAKPLFKNLPQTAYPSLSADNKMLAFVSTNSDIDSLWLRSLDDNYNRLVFQGKEKQKLVDPAWSPDGKQLLISVLSREGSRMVTFDMELGDADYFAGDNNVKMGQWSQDGAMLYWYEEVDGIWQIMAKDLVSGQRQSLLQHPVSRFAILDKKHLHYQKIGTVKVHSRTLADNKSRAPVDKMLLPLKNGYEWDAHADVIYYVSPEASPKPGEKKQDILYKMPLATGQPEALYAIEPIMMADGGRHLSVSSDGTMAFYTKLEQYHTDVVLISR</sequence>
<feature type="DNA-binding region" description="OmpR/PhoB-type" evidence="3">
    <location>
        <begin position="6"/>
        <end position="104"/>
    </location>
</feature>
<dbReference type="Gene3D" id="2.120.10.30">
    <property type="entry name" value="TolB, C-terminal domain"/>
    <property type="match status" value="2"/>
</dbReference>
<evidence type="ECO:0000256" key="4">
    <source>
        <dbReference type="SAM" id="MobiDB-lite"/>
    </source>
</evidence>
<feature type="domain" description="OmpR/PhoB-type" evidence="5">
    <location>
        <begin position="6"/>
        <end position="104"/>
    </location>
</feature>
<dbReference type="InterPro" id="IPR011042">
    <property type="entry name" value="6-blade_b-propeller_TolB-like"/>
</dbReference>
<dbReference type="Pfam" id="PF07676">
    <property type="entry name" value="PD40"/>
    <property type="match status" value="4"/>
</dbReference>
<reference evidence="6 7" key="1">
    <citation type="journal article" date="2022" name="Mar. Drugs">
        <title>Bioassay-Guided Fractionation Leads to the Detection of Cholic Acid Generated by the Rare Thalassomonas sp.</title>
        <authorList>
            <person name="Pheiffer F."/>
            <person name="Schneider Y.K."/>
            <person name="Hansen E.H."/>
            <person name="Andersen J.H."/>
            <person name="Isaksson J."/>
            <person name="Busche T."/>
            <person name="R C."/>
            <person name="Kalinowski J."/>
            <person name="Zyl L.V."/>
            <person name="Trindade M."/>
        </authorList>
    </citation>
    <scope>NUCLEOTIDE SEQUENCE [LARGE SCALE GENOMIC DNA]</scope>
    <source>
        <strain evidence="6 7">A5K-61T</strain>
    </source>
</reference>
<dbReference type="InterPro" id="IPR001867">
    <property type="entry name" value="OmpR/PhoB-type_DNA-bd"/>
</dbReference>
<feature type="region of interest" description="Disordered" evidence="4">
    <location>
        <begin position="127"/>
        <end position="147"/>
    </location>
</feature>
<dbReference type="CDD" id="cd00383">
    <property type="entry name" value="trans_reg_C"/>
    <property type="match status" value="1"/>
</dbReference>
<evidence type="ECO:0000313" key="7">
    <source>
        <dbReference type="Proteomes" id="UP001215231"/>
    </source>
</evidence>
<dbReference type="PANTHER" id="PTHR36842">
    <property type="entry name" value="PROTEIN TOLB HOMOLOG"/>
    <property type="match status" value="1"/>
</dbReference>
<evidence type="ECO:0000259" key="5">
    <source>
        <dbReference type="PROSITE" id="PS51755"/>
    </source>
</evidence>
<organism evidence="6 7">
    <name type="scientific">Thalassomonas haliotis</name>
    <dbReference type="NCBI Taxonomy" id="485448"/>
    <lineage>
        <taxon>Bacteria</taxon>
        <taxon>Pseudomonadati</taxon>
        <taxon>Pseudomonadota</taxon>
        <taxon>Gammaproteobacteria</taxon>
        <taxon>Alteromonadales</taxon>
        <taxon>Colwelliaceae</taxon>
        <taxon>Thalassomonas</taxon>
    </lineage>
</organism>
<accession>A0ABY7VFA7</accession>
<dbReference type="Gene3D" id="1.10.10.10">
    <property type="entry name" value="Winged helix-like DNA-binding domain superfamily/Winged helix DNA-binding domain"/>
    <property type="match status" value="1"/>
</dbReference>
<evidence type="ECO:0000256" key="1">
    <source>
        <dbReference type="ARBA" id="ARBA00009820"/>
    </source>
</evidence>
<dbReference type="EMBL" id="CP059693">
    <property type="protein sequence ID" value="WDE12393.1"/>
    <property type="molecule type" value="Genomic_DNA"/>
</dbReference>
<comment type="similarity">
    <text evidence="1">Belongs to the TolB family.</text>
</comment>
<dbReference type="PANTHER" id="PTHR36842:SF1">
    <property type="entry name" value="PROTEIN TOLB"/>
    <property type="match status" value="1"/>
</dbReference>
<keyword evidence="2 3" id="KW-0238">DNA-binding</keyword>
<dbReference type="PROSITE" id="PS51755">
    <property type="entry name" value="OMPR_PHOB"/>
    <property type="match status" value="1"/>
</dbReference>
<dbReference type="Pfam" id="PF00486">
    <property type="entry name" value="Trans_reg_C"/>
    <property type="match status" value="1"/>
</dbReference>
<dbReference type="SUPFAM" id="SSF82171">
    <property type="entry name" value="DPP6 N-terminal domain-like"/>
    <property type="match status" value="2"/>
</dbReference>
<dbReference type="SUPFAM" id="SSF46894">
    <property type="entry name" value="C-terminal effector domain of the bipartite response regulators"/>
    <property type="match status" value="1"/>
</dbReference>
<dbReference type="InterPro" id="IPR036388">
    <property type="entry name" value="WH-like_DNA-bd_sf"/>
</dbReference>
<proteinExistence type="inferred from homology"/>
<keyword evidence="7" id="KW-1185">Reference proteome</keyword>
<dbReference type="RefSeq" id="WP_274052671.1">
    <property type="nucleotide sequence ID" value="NZ_CP059693.1"/>
</dbReference>
<dbReference type="InterPro" id="IPR011659">
    <property type="entry name" value="WD40"/>
</dbReference>